<evidence type="ECO:0000256" key="1">
    <source>
        <dbReference type="SAM" id="SignalP"/>
    </source>
</evidence>
<dbReference type="Proteomes" id="UP000278143">
    <property type="component" value="Unassembled WGS sequence"/>
</dbReference>
<accession>A0A4P9Z8G8</accession>
<evidence type="ECO:0000313" key="2">
    <source>
        <dbReference type="EMBL" id="RKP28040.1"/>
    </source>
</evidence>
<keyword evidence="3" id="KW-1185">Reference proteome</keyword>
<gene>
    <name evidence="2" type="ORF">SYNPS1DRAFT_20596</name>
</gene>
<protein>
    <submittedName>
        <fullName evidence="2">Uncharacterized protein</fullName>
    </submittedName>
</protein>
<proteinExistence type="predicted"/>
<keyword evidence="1" id="KW-0732">Signal</keyword>
<organism evidence="2 3">
    <name type="scientific">Syncephalis pseudoplumigaleata</name>
    <dbReference type="NCBI Taxonomy" id="1712513"/>
    <lineage>
        <taxon>Eukaryota</taxon>
        <taxon>Fungi</taxon>
        <taxon>Fungi incertae sedis</taxon>
        <taxon>Zoopagomycota</taxon>
        <taxon>Zoopagomycotina</taxon>
        <taxon>Zoopagomycetes</taxon>
        <taxon>Zoopagales</taxon>
        <taxon>Piptocephalidaceae</taxon>
        <taxon>Syncephalis</taxon>
    </lineage>
</organism>
<evidence type="ECO:0000313" key="3">
    <source>
        <dbReference type="Proteomes" id="UP000278143"/>
    </source>
</evidence>
<name>A0A4P9Z8G8_9FUNG</name>
<dbReference type="AlphaFoldDB" id="A0A4P9Z8G8"/>
<sequence>MRQTIAGLIAGAAFAATMATAAPAQACAVTDPCGSYGYYAYNYGCGYGTGYGYGGCGVRERLTDADAYQTYASPQYYWVNQGPTYTGPGNFAPVPTYQERAVIGSRYYGRPYRYGYDGGPYGNATSHYYDGAPGVQGPAVYSYRYARRHYHRGYHRMHYRPYRTAPKYYYTHRHHGHAMAHGSRPLRYKY</sequence>
<dbReference type="EMBL" id="KZ989124">
    <property type="protein sequence ID" value="RKP28040.1"/>
    <property type="molecule type" value="Genomic_DNA"/>
</dbReference>
<reference evidence="3" key="1">
    <citation type="journal article" date="2018" name="Nat. Microbiol.">
        <title>Leveraging single-cell genomics to expand the fungal tree of life.</title>
        <authorList>
            <person name="Ahrendt S.R."/>
            <person name="Quandt C.A."/>
            <person name="Ciobanu D."/>
            <person name="Clum A."/>
            <person name="Salamov A."/>
            <person name="Andreopoulos B."/>
            <person name="Cheng J.F."/>
            <person name="Woyke T."/>
            <person name="Pelin A."/>
            <person name="Henrissat B."/>
            <person name="Reynolds N.K."/>
            <person name="Benny G.L."/>
            <person name="Smith M.E."/>
            <person name="James T.Y."/>
            <person name="Grigoriev I.V."/>
        </authorList>
    </citation>
    <scope>NUCLEOTIDE SEQUENCE [LARGE SCALE GENOMIC DNA]</scope>
    <source>
        <strain evidence="3">Benny S71-1</strain>
    </source>
</reference>
<feature type="chain" id="PRO_5021004899" evidence="1">
    <location>
        <begin position="27"/>
        <end position="190"/>
    </location>
</feature>
<feature type="signal peptide" evidence="1">
    <location>
        <begin position="1"/>
        <end position="26"/>
    </location>
</feature>